<name>A0A835YBU9_9CHLO</name>
<accession>A0A835YBU9</accession>
<comment type="caution">
    <text evidence="1">The sequence shown here is derived from an EMBL/GenBank/DDBJ whole genome shotgun (WGS) entry which is preliminary data.</text>
</comment>
<organism evidence="1 2">
    <name type="scientific">Edaphochlamys debaryana</name>
    <dbReference type="NCBI Taxonomy" id="47281"/>
    <lineage>
        <taxon>Eukaryota</taxon>
        <taxon>Viridiplantae</taxon>
        <taxon>Chlorophyta</taxon>
        <taxon>core chlorophytes</taxon>
        <taxon>Chlorophyceae</taxon>
        <taxon>CS clade</taxon>
        <taxon>Chlamydomonadales</taxon>
        <taxon>Chlamydomonadales incertae sedis</taxon>
        <taxon>Edaphochlamys</taxon>
    </lineage>
</organism>
<protein>
    <submittedName>
        <fullName evidence="1">Uncharacterized protein</fullName>
    </submittedName>
</protein>
<dbReference type="Proteomes" id="UP000612055">
    <property type="component" value="Unassembled WGS sequence"/>
</dbReference>
<gene>
    <name evidence="1" type="ORF">HYH03_003657</name>
</gene>
<reference evidence="1" key="1">
    <citation type="journal article" date="2020" name="bioRxiv">
        <title>Comparative genomics of Chlamydomonas.</title>
        <authorList>
            <person name="Craig R.J."/>
            <person name="Hasan A.R."/>
            <person name="Ness R.W."/>
            <person name="Keightley P.D."/>
        </authorList>
    </citation>
    <scope>NUCLEOTIDE SEQUENCE</scope>
    <source>
        <strain evidence="1">CCAP 11/70</strain>
    </source>
</reference>
<evidence type="ECO:0000313" key="1">
    <source>
        <dbReference type="EMBL" id="KAG2498398.1"/>
    </source>
</evidence>
<proteinExistence type="predicted"/>
<evidence type="ECO:0000313" key="2">
    <source>
        <dbReference type="Proteomes" id="UP000612055"/>
    </source>
</evidence>
<dbReference type="EMBL" id="JAEHOE010000010">
    <property type="protein sequence ID" value="KAG2498398.1"/>
    <property type="molecule type" value="Genomic_DNA"/>
</dbReference>
<dbReference type="AlphaFoldDB" id="A0A835YBU9"/>
<sequence>MPTAPTINHNNNNIQVNILGFGNEDLSHVTSERLRQIYESTPVKDILCRVIELLYFDGGSRGRNSTFIMPPPGTPGNQYAVIREPTDPRRIIFAPADDVARHVATKGVDVIDESINIDDSSIYCELESELHGRIDDHVTKLADILENEPTSEKGREITYKVSAALSDITRIAVSLTC</sequence>
<keyword evidence="2" id="KW-1185">Reference proteome</keyword>